<evidence type="ECO:0000313" key="2">
    <source>
        <dbReference type="EMBL" id="KAH3713833.1"/>
    </source>
</evidence>
<keyword evidence="3" id="KW-1185">Reference proteome</keyword>
<evidence type="ECO:0000256" key="1">
    <source>
        <dbReference type="SAM" id="MobiDB-lite"/>
    </source>
</evidence>
<dbReference type="AlphaFoldDB" id="A0A9D4HDQ0"/>
<gene>
    <name evidence="2" type="ORF">DPMN_073634</name>
</gene>
<sequence length="95" mass="10435">MVRQEIELPWSCDQCQENPAADPDHAAAKPSAYEPADHAADEFEDHAADKPADHVADEPANHAADKDHAANVIHDNSFNAHGEIRERPHIEDGCH</sequence>
<dbReference type="EMBL" id="JAIWYP010000014">
    <property type="protein sequence ID" value="KAH3713833.1"/>
    <property type="molecule type" value="Genomic_DNA"/>
</dbReference>
<evidence type="ECO:0000313" key="3">
    <source>
        <dbReference type="Proteomes" id="UP000828390"/>
    </source>
</evidence>
<comment type="caution">
    <text evidence="2">The sequence shown here is derived from an EMBL/GenBank/DDBJ whole genome shotgun (WGS) entry which is preliminary data.</text>
</comment>
<name>A0A9D4HDQ0_DREPO</name>
<feature type="region of interest" description="Disordered" evidence="1">
    <location>
        <begin position="1"/>
        <end position="69"/>
    </location>
</feature>
<organism evidence="2 3">
    <name type="scientific">Dreissena polymorpha</name>
    <name type="common">Zebra mussel</name>
    <name type="synonym">Mytilus polymorpha</name>
    <dbReference type="NCBI Taxonomy" id="45954"/>
    <lineage>
        <taxon>Eukaryota</taxon>
        <taxon>Metazoa</taxon>
        <taxon>Spiralia</taxon>
        <taxon>Lophotrochozoa</taxon>
        <taxon>Mollusca</taxon>
        <taxon>Bivalvia</taxon>
        <taxon>Autobranchia</taxon>
        <taxon>Heteroconchia</taxon>
        <taxon>Euheterodonta</taxon>
        <taxon>Imparidentia</taxon>
        <taxon>Neoheterodontei</taxon>
        <taxon>Myida</taxon>
        <taxon>Dreissenoidea</taxon>
        <taxon>Dreissenidae</taxon>
        <taxon>Dreissena</taxon>
    </lineage>
</organism>
<feature type="compositionally biased region" description="Basic and acidic residues" evidence="1">
    <location>
        <begin position="35"/>
        <end position="69"/>
    </location>
</feature>
<protein>
    <submittedName>
        <fullName evidence="2">Uncharacterized protein</fullName>
    </submittedName>
</protein>
<accession>A0A9D4HDQ0</accession>
<proteinExistence type="predicted"/>
<reference evidence="2" key="1">
    <citation type="journal article" date="2019" name="bioRxiv">
        <title>The Genome of the Zebra Mussel, Dreissena polymorpha: A Resource for Invasive Species Research.</title>
        <authorList>
            <person name="McCartney M.A."/>
            <person name="Auch B."/>
            <person name="Kono T."/>
            <person name="Mallez S."/>
            <person name="Zhang Y."/>
            <person name="Obille A."/>
            <person name="Becker A."/>
            <person name="Abrahante J.E."/>
            <person name="Garbe J."/>
            <person name="Badalamenti J.P."/>
            <person name="Herman A."/>
            <person name="Mangelson H."/>
            <person name="Liachko I."/>
            <person name="Sullivan S."/>
            <person name="Sone E.D."/>
            <person name="Koren S."/>
            <person name="Silverstein K.A.T."/>
            <person name="Beckman K.B."/>
            <person name="Gohl D.M."/>
        </authorList>
    </citation>
    <scope>NUCLEOTIDE SEQUENCE</scope>
    <source>
        <strain evidence="2">Duluth1</strain>
        <tissue evidence="2">Whole animal</tissue>
    </source>
</reference>
<dbReference type="Proteomes" id="UP000828390">
    <property type="component" value="Unassembled WGS sequence"/>
</dbReference>
<reference evidence="2" key="2">
    <citation type="submission" date="2020-11" db="EMBL/GenBank/DDBJ databases">
        <authorList>
            <person name="McCartney M.A."/>
            <person name="Auch B."/>
            <person name="Kono T."/>
            <person name="Mallez S."/>
            <person name="Becker A."/>
            <person name="Gohl D.M."/>
            <person name="Silverstein K.A.T."/>
            <person name="Koren S."/>
            <person name="Bechman K.B."/>
            <person name="Herman A."/>
            <person name="Abrahante J.E."/>
            <person name="Garbe J."/>
        </authorList>
    </citation>
    <scope>NUCLEOTIDE SEQUENCE</scope>
    <source>
        <strain evidence="2">Duluth1</strain>
        <tissue evidence="2">Whole animal</tissue>
    </source>
</reference>